<dbReference type="SUPFAM" id="SSF50331">
    <property type="entry name" value="MOP-like"/>
    <property type="match status" value="1"/>
</dbReference>
<keyword evidence="3 5" id="KW-0067">ATP-binding</keyword>
<gene>
    <name evidence="5" type="primary">ugpC</name>
    <name evidence="5" type="ORF">L0M99_06875</name>
</gene>
<evidence type="ECO:0000313" key="5">
    <source>
        <dbReference type="EMBL" id="MCG4618215.1"/>
    </source>
</evidence>
<name>A0AAJ1BDW6_9ACTO</name>
<dbReference type="CDD" id="cd03301">
    <property type="entry name" value="ABC_MalK_N"/>
    <property type="match status" value="1"/>
</dbReference>
<dbReference type="RefSeq" id="WP_238128164.1">
    <property type="nucleotide sequence ID" value="NZ_JAGZVZ010000007.1"/>
</dbReference>
<dbReference type="NCBIfam" id="NF008653">
    <property type="entry name" value="PRK11650.1"/>
    <property type="match status" value="1"/>
</dbReference>
<dbReference type="Gene3D" id="2.40.50.100">
    <property type="match status" value="1"/>
</dbReference>
<evidence type="ECO:0000313" key="6">
    <source>
        <dbReference type="Proteomes" id="UP001200537"/>
    </source>
</evidence>
<dbReference type="PANTHER" id="PTHR43875">
    <property type="entry name" value="MALTODEXTRIN IMPORT ATP-BINDING PROTEIN MSMX"/>
    <property type="match status" value="1"/>
</dbReference>
<dbReference type="InterPro" id="IPR003593">
    <property type="entry name" value="AAA+_ATPase"/>
</dbReference>
<sequence>MAKIVFDSVTRVYPGSDHPAVDRLNLEIADGEFLVLVGPSGCGKSTSLRMLAGLEDVNSGKIYIGDNDVTDMAPKDRDIAMVFQNYALYPHMTVRQNMGFALKIAKVPQEEIDKRVEQAAETLDLTEYLDRKPKALSGGQRQRVAMGRAIVRKPQVFLMDEPLSNLDAKLRVQTRTQIAQLQRTLGVTTLYVTHDQTEALTMGDRIAVIAGGVLQQVGTPRELYDRPANAFVAAFIGSPAMNIGTFKVQDGSAVLGGAKIPLAQATLDAIKPEDNGEIIIGFRPEALEVQEGMVDPEHTIPIKVTHVEELGSDAYVYGTLDGHDAVEHRKDGRPSLNQVTIRVAPHSAPPAGSVMPVRIKEGARHLFAAANQERLPE</sequence>
<dbReference type="Pfam" id="PF00005">
    <property type="entry name" value="ABC_tran"/>
    <property type="match status" value="1"/>
</dbReference>
<dbReference type="InterPro" id="IPR017871">
    <property type="entry name" value="ABC_transporter-like_CS"/>
</dbReference>
<dbReference type="InterPro" id="IPR047641">
    <property type="entry name" value="ABC_transpr_MalK/UgpC-like"/>
</dbReference>
<comment type="caution">
    <text evidence="5">The sequence shown here is derived from an EMBL/GenBank/DDBJ whole genome shotgun (WGS) entry which is preliminary data.</text>
</comment>
<dbReference type="GO" id="GO:0055052">
    <property type="term" value="C:ATP-binding cassette (ABC) transporter complex, substrate-binding subunit-containing"/>
    <property type="evidence" value="ECO:0007669"/>
    <property type="project" value="TreeGrafter"/>
</dbReference>
<reference evidence="5" key="1">
    <citation type="submission" date="2022-01" db="EMBL/GenBank/DDBJ databases">
        <title>Collection of gut derived symbiotic bacterial strains cultured from healthy donors.</title>
        <authorList>
            <person name="Lin H."/>
            <person name="Kohout C."/>
            <person name="Waligurski E."/>
            <person name="Pamer E.G."/>
        </authorList>
    </citation>
    <scope>NUCLEOTIDE SEQUENCE</scope>
    <source>
        <strain evidence="5">DFI.7.46</strain>
    </source>
</reference>
<dbReference type="InterPro" id="IPR040582">
    <property type="entry name" value="OB_MalK-like"/>
</dbReference>
<dbReference type="PROSITE" id="PS50893">
    <property type="entry name" value="ABC_TRANSPORTER_2"/>
    <property type="match status" value="1"/>
</dbReference>
<dbReference type="FunFam" id="3.40.50.300:FF:000042">
    <property type="entry name" value="Maltose/maltodextrin ABC transporter, ATP-binding protein"/>
    <property type="match status" value="1"/>
</dbReference>
<protein>
    <submittedName>
        <fullName evidence="5">Sn-glycerol-3-phosphate ABC transporter ATP-binding protein UgpC</fullName>
    </submittedName>
</protein>
<dbReference type="PROSITE" id="PS00211">
    <property type="entry name" value="ABC_TRANSPORTER_1"/>
    <property type="match status" value="1"/>
</dbReference>
<dbReference type="GO" id="GO:0016887">
    <property type="term" value="F:ATP hydrolysis activity"/>
    <property type="evidence" value="ECO:0007669"/>
    <property type="project" value="InterPro"/>
</dbReference>
<dbReference type="GO" id="GO:0008643">
    <property type="term" value="P:carbohydrate transport"/>
    <property type="evidence" value="ECO:0007669"/>
    <property type="project" value="InterPro"/>
</dbReference>
<keyword evidence="1" id="KW-0813">Transport</keyword>
<dbReference type="AlphaFoldDB" id="A0AAJ1BDW6"/>
<evidence type="ECO:0000256" key="3">
    <source>
        <dbReference type="ARBA" id="ARBA00022840"/>
    </source>
</evidence>
<evidence type="ECO:0000256" key="1">
    <source>
        <dbReference type="ARBA" id="ARBA00022448"/>
    </source>
</evidence>
<evidence type="ECO:0000256" key="2">
    <source>
        <dbReference type="ARBA" id="ARBA00022741"/>
    </source>
</evidence>
<dbReference type="PANTHER" id="PTHR43875:SF1">
    <property type="entry name" value="OSMOPROTECTIVE COMPOUNDS UPTAKE ATP-BINDING PROTEIN GGTA"/>
    <property type="match status" value="1"/>
</dbReference>
<evidence type="ECO:0000259" key="4">
    <source>
        <dbReference type="PROSITE" id="PS50893"/>
    </source>
</evidence>
<dbReference type="Gene3D" id="3.40.50.300">
    <property type="entry name" value="P-loop containing nucleotide triphosphate hydrolases"/>
    <property type="match status" value="1"/>
</dbReference>
<dbReference type="Pfam" id="PF17912">
    <property type="entry name" value="OB_MalK"/>
    <property type="match status" value="1"/>
</dbReference>
<dbReference type="Proteomes" id="UP001200537">
    <property type="component" value="Unassembled WGS sequence"/>
</dbReference>
<accession>A0AAJ1BDW6</accession>
<keyword evidence="2" id="KW-0547">Nucleotide-binding</keyword>
<dbReference type="EMBL" id="JAKNHJ010000012">
    <property type="protein sequence ID" value="MCG4618215.1"/>
    <property type="molecule type" value="Genomic_DNA"/>
</dbReference>
<dbReference type="SUPFAM" id="SSF52540">
    <property type="entry name" value="P-loop containing nucleoside triphosphate hydrolases"/>
    <property type="match status" value="1"/>
</dbReference>
<organism evidence="5 6">
    <name type="scientific">Varibaculum cambriense</name>
    <dbReference type="NCBI Taxonomy" id="184870"/>
    <lineage>
        <taxon>Bacteria</taxon>
        <taxon>Bacillati</taxon>
        <taxon>Actinomycetota</taxon>
        <taxon>Actinomycetes</taxon>
        <taxon>Actinomycetales</taxon>
        <taxon>Actinomycetaceae</taxon>
        <taxon>Varibaculum</taxon>
    </lineage>
</organism>
<dbReference type="GO" id="GO:0005524">
    <property type="term" value="F:ATP binding"/>
    <property type="evidence" value="ECO:0007669"/>
    <property type="project" value="UniProtKB-KW"/>
</dbReference>
<dbReference type="SMART" id="SM00382">
    <property type="entry name" value="AAA"/>
    <property type="match status" value="1"/>
</dbReference>
<dbReference type="InterPro" id="IPR027417">
    <property type="entry name" value="P-loop_NTPase"/>
</dbReference>
<dbReference type="InterPro" id="IPR008995">
    <property type="entry name" value="Mo/tungstate-bd_C_term_dom"/>
</dbReference>
<dbReference type="InterPro" id="IPR015855">
    <property type="entry name" value="ABC_transpr_MalK-like"/>
</dbReference>
<proteinExistence type="predicted"/>
<feature type="domain" description="ABC transporter" evidence="4">
    <location>
        <begin position="4"/>
        <end position="236"/>
    </location>
</feature>
<dbReference type="InterPro" id="IPR003439">
    <property type="entry name" value="ABC_transporter-like_ATP-bd"/>
</dbReference>
<dbReference type="GO" id="GO:0140359">
    <property type="term" value="F:ABC-type transporter activity"/>
    <property type="evidence" value="ECO:0007669"/>
    <property type="project" value="InterPro"/>
</dbReference>